<evidence type="ECO:0000313" key="3">
    <source>
        <dbReference type="EMBL" id="KAF8406672.1"/>
    </source>
</evidence>
<name>A0A834ZQP4_TETSI</name>
<evidence type="ECO:0000256" key="1">
    <source>
        <dbReference type="ARBA" id="ARBA00007447"/>
    </source>
</evidence>
<dbReference type="Gene3D" id="1.10.510.10">
    <property type="entry name" value="Transferase(Phosphotransferase) domain 1"/>
    <property type="match status" value="1"/>
</dbReference>
<dbReference type="PANTHER" id="PTHR44329:SF278">
    <property type="entry name" value="PROTEIN KINASE DOMAIN-CONTAINING PROTEIN"/>
    <property type="match status" value="1"/>
</dbReference>
<dbReference type="Gene3D" id="2.40.70.10">
    <property type="entry name" value="Acid Proteases"/>
    <property type="match status" value="1"/>
</dbReference>
<accession>A0A834ZQP4</accession>
<dbReference type="InterPro" id="IPR051681">
    <property type="entry name" value="Ser/Thr_Kinases-Pseudokinases"/>
</dbReference>
<dbReference type="PROSITE" id="PS50011">
    <property type="entry name" value="PROTEIN_KINASE_DOM"/>
    <property type="match status" value="1"/>
</dbReference>
<dbReference type="Proteomes" id="UP000655225">
    <property type="component" value="Unassembled WGS sequence"/>
</dbReference>
<dbReference type="InterPro" id="IPR032861">
    <property type="entry name" value="TAXi_N"/>
</dbReference>
<feature type="domain" description="Protein kinase" evidence="2">
    <location>
        <begin position="1"/>
        <end position="270"/>
    </location>
</feature>
<dbReference type="SUPFAM" id="SSF56112">
    <property type="entry name" value="Protein kinase-like (PK-like)"/>
    <property type="match status" value="1"/>
</dbReference>
<dbReference type="EMBL" id="JABCRI010000005">
    <property type="protein sequence ID" value="KAF8406672.1"/>
    <property type="molecule type" value="Genomic_DNA"/>
</dbReference>
<keyword evidence="4" id="KW-1185">Reference proteome</keyword>
<dbReference type="Pfam" id="PF14543">
    <property type="entry name" value="TAXi_N"/>
    <property type="match status" value="1"/>
</dbReference>
<dbReference type="AlphaFoldDB" id="A0A834ZQP4"/>
<dbReference type="InterPro" id="IPR011009">
    <property type="entry name" value="Kinase-like_dom_sf"/>
</dbReference>
<sequence length="273" mass="31083">MLACFDCYKQLGPIYDPKKSSTYFSLGCNSRECKDIPVKMRGCRSPNTYTYNYDYGDGSYSNDTLDYEYFEFKNPNGNSMIIHNATFDCGNKNKDTNACGATGILVPRNPRLAVYGVLWKALQSFLTAEIMNLGRTLARNLKVVKVADFGVSRVQAQSGVMTVETGTYRWMAPEVVDESRIKVIEHKPYDHKADVFSFGILLWVLLTRKVPYEYLTPLQAAVGVVQKGLRPTIPKHTHPKLVELIERCWQQDPTMRPEFSKIIEILRQIAKEV</sequence>
<dbReference type="OrthoDB" id="4062651at2759"/>
<gene>
    <name evidence="3" type="ORF">HHK36_008762</name>
</gene>
<proteinExistence type="inferred from homology"/>
<dbReference type="InterPro" id="IPR021109">
    <property type="entry name" value="Peptidase_aspartic_dom_sf"/>
</dbReference>
<dbReference type="PANTHER" id="PTHR44329">
    <property type="entry name" value="SERINE/THREONINE-PROTEIN KINASE TNNI3K-RELATED"/>
    <property type="match status" value="1"/>
</dbReference>
<evidence type="ECO:0000259" key="2">
    <source>
        <dbReference type="PROSITE" id="PS50011"/>
    </source>
</evidence>
<dbReference type="GO" id="GO:0005524">
    <property type="term" value="F:ATP binding"/>
    <property type="evidence" value="ECO:0007669"/>
    <property type="project" value="InterPro"/>
</dbReference>
<reference evidence="3 4" key="1">
    <citation type="submission" date="2020-04" db="EMBL/GenBank/DDBJ databases">
        <title>Plant Genome Project.</title>
        <authorList>
            <person name="Zhang R.-G."/>
        </authorList>
    </citation>
    <scope>NUCLEOTIDE SEQUENCE [LARGE SCALE GENOMIC DNA]</scope>
    <source>
        <strain evidence="3">YNK0</strain>
        <tissue evidence="3">Leaf</tissue>
    </source>
</reference>
<evidence type="ECO:0000313" key="4">
    <source>
        <dbReference type="Proteomes" id="UP000655225"/>
    </source>
</evidence>
<dbReference type="GO" id="GO:0004674">
    <property type="term" value="F:protein serine/threonine kinase activity"/>
    <property type="evidence" value="ECO:0007669"/>
    <property type="project" value="TreeGrafter"/>
</dbReference>
<protein>
    <recommendedName>
        <fullName evidence="2">Protein kinase domain-containing protein</fullName>
    </recommendedName>
</protein>
<dbReference type="InterPro" id="IPR000719">
    <property type="entry name" value="Prot_kinase_dom"/>
</dbReference>
<organism evidence="3 4">
    <name type="scientific">Tetracentron sinense</name>
    <name type="common">Spur-leaf</name>
    <dbReference type="NCBI Taxonomy" id="13715"/>
    <lineage>
        <taxon>Eukaryota</taxon>
        <taxon>Viridiplantae</taxon>
        <taxon>Streptophyta</taxon>
        <taxon>Embryophyta</taxon>
        <taxon>Tracheophyta</taxon>
        <taxon>Spermatophyta</taxon>
        <taxon>Magnoliopsida</taxon>
        <taxon>Trochodendrales</taxon>
        <taxon>Trochodendraceae</taxon>
        <taxon>Tetracentron</taxon>
    </lineage>
</organism>
<dbReference type="Pfam" id="PF07714">
    <property type="entry name" value="PK_Tyr_Ser-Thr"/>
    <property type="match status" value="1"/>
</dbReference>
<comment type="caution">
    <text evidence="3">The sequence shown here is derived from an EMBL/GenBank/DDBJ whole genome shotgun (WGS) entry which is preliminary data.</text>
</comment>
<dbReference type="SUPFAM" id="SSF50630">
    <property type="entry name" value="Acid proteases"/>
    <property type="match status" value="1"/>
</dbReference>
<comment type="similarity">
    <text evidence="1">Belongs to the peptidase A1 family.</text>
</comment>
<dbReference type="InterPro" id="IPR001245">
    <property type="entry name" value="Ser-Thr/Tyr_kinase_cat_dom"/>
</dbReference>